<dbReference type="InterPro" id="IPR009351">
    <property type="entry name" value="AlkZ-like"/>
</dbReference>
<gene>
    <name evidence="1" type="ORF">HELGO_WM26208</name>
</gene>
<name>A0A6S6UBI0_9GAMM</name>
<dbReference type="Pfam" id="PF06224">
    <property type="entry name" value="AlkZ-like"/>
    <property type="match status" value="1"/>
</dbReference>
<protein>
    <recommendedName>
        <fullName evidence="2">Winged helix-turn-helix domain-containing protein</fullName>
    </recommendedName>
</protein>
<dbReference type="EMBL" id="CACVAT010000607">
    <property type="protein sequence ID" value="CAA6830626.1"/>
    <property type="molecule type" value="Genomic_DNA"/>
</dbReference>
<dbReference type="PANTHER" id="PTHR30528">
    <property type="entry name" value="CYTOPLASMIC PROTEIN"/>
    <property type="match status" value="1"/>
</dbReference>
<evidence type="ECO:0008006" key="2">
    <source>
        <dbReference type="Google" id="ProtNLM"/>
    </source>
</evidence>
<organism evidence="1">
    <name type="scientific">uncultured Thiotrichaceae bacterium</name>
    <dbReference type="NCBI Taxonomy" id="298394"/>
    <lineage>
        <taxon>Bacteria</taxon>
        <taxon>Pseudomonadati</taxon>
        <taxon>Pseudomonadota</taxon>
        <taxon>Gammaproteobacteria</taxon>
        <taxon>Thiotrichales</taxon>
        <taxon>Thiotrichaceae</taxon>
        <taxon>environmental samples</taxon>
    </lineage>
</organism>
<dbReference type="PANTHER" id="PTHR30528:SF0">
    <property type="entry name" value="CYTOPLASMIC PROTEIN"/>
    <property type="match status" value="1"/>
</dbReference>
<reference evidence="1" key="1">
    <citation type="submission" date="2020-01" db="EMBL/GenBank/DDBJ databases">
        <authorList>
            <person name="Meier V. D."/>
            <person name="Meier V D."/>
        </authorList>
    </citation>
    <scope>NUCLEOTIDE SEQUENCE</scope>
    <source>
        <strain evidence="1">HLG_WM_MAG_09</strain>
    </source>
</reference>
<accession>A0A6S6UBI0</accession>
<sequence>MTNPQTLSIEQARKLVLHSQQLPTVSKTGSALSATLAALEHLGYIQIDTISVIERAHHHTLWNRNPRYQNDHIDQLFTDKTAFEYWSHAAAYLPMRDFRFSLPRKHAFKSGCQKHWYPRDDKQINYVHDRIKAEGPLMAKDFKNTGEKTGEWQTKPAKQALEYLFMQGDLMIPRRQGFHKVYDLTERSLPEGIDTSMPTEEEHARHLIQRFLTANGLAQSPDINYLLKGVKPIILKTLEQMLEHKELMVIRVGELDYYALPHSLELLDKPLVRNKLKILSPFDNLLIQRQRMRDLFDYDYQIECYVPAAKRKHGYFSLPILWDGRLVARMDCKADRKTKELRILNLHQEPSLKKVDEFKTALHTALEEFMIFNGCETQRTI</sequence>
<dbReference type="AlphaFoldDB" id="A0A6S6UBI0"/>
<proteinExistence type="predicted"/>
<evidence type="ECO:0000313" key="1">
    <source>
        <dbReference type="EMBL" id="CAA6830626.1"/>
    </source>
</evidence>